<sequence>MEFKAHMFREMILYEWRQANVQEEDLKRILPTLVQSFLKDMAYKNSDETLLDAEVRDDDSPNVWTLRKRGEEKVYMFSYVFGHELFQILMPLAQAKLRRFDDETWKEREAIVFALGTVSKGCIRSFQPRHLAMASSFLVVLLVPLLDDLCPLIRSKSCWTLSQYGAYLLKGSQHRSYQHFERVLDGVLRKLLDVNIRVQNAACVAFTTLAKDAGEDLVLYLEVMLEHIIRAFGTAQRENIEIVYNAIRTMPNLVGGEMITKLEILIPQLVAKWEQHSDSDKDLYLMLECFTSISVPLGVRFAPFALPVFQRCMDIIGIQELAKVGLAPAGAQYDKGFIIHSLEFIYELVGGLKSGIESLVSQSYLRDMLIQCCKDESPDVRERAFALMGALARVFPVYLQPRLREFIEIASHQLIIENITSETLYVAANACWAIGHLAVKVGQEMSPFVVKFVSSLCWILGHNEGFNMALVDSSAITIGRLAWIRPDLVAPLMEHFIEPWCMNLSMLIDSNKKEDAIRGLCAAVKLNPSGVSESLYFICTAIGSFHEIKSEDVKIEVSEVLNVYKNMMGRSSWKQWLSRLDPLVKERLAIYEV</sequence>
<evidence type="ECO:0000256" key="3">
    <source>
        <dbReference type="ARBA" id="ARBA00022490"/>
    </source>
</evidence>
<evidence type="ECO:0000256" key="1">
    <source>
        <dbReference type="ARBA" id="ARBA00004496"/>
    </source>
</evidence>
<dbReference type="EMBL" id="KB870807">
    <property type="protein sequence ID" value="EOA32362.1"/>
    <property type="molecule type" value="Genomic_DNA"/>
</dbReference>
<organism evidence="6 7">
    <name type="scientific">Capsella rubella</name>
    <dbReference type="NCBI Taxonomy" id="81985"/>
    <lineage>
        <taxon>Eukaryota</taxon>
        <taxon>Viridiplantae</taxon>
        <taxon>Streptophyta</taxon>
        <taxon>Embryophyta</taxon>
        <taxon>Tracheophyta</taxon>
        <taxon>Spermatophyta</taxon>
        <taxon>Magnoliopsida</taxon>
        <taxon>eudicotyledons</taxon>
        <taxon>Gunneridae</taxon>
        <taxon>Pentapetalae</taxon>
        <taxon>rosids</taxon>
        <taxon>malvids</taxon>
        <taxon>Brassicales</taxon>
        <taxon>Brassicaceae</taxon>
        <taxon>Camelineae</taxon>
        <taxon>Capsella</taxon>
    </lineage>
</organism>
<comment type="subcellular location">
    <subcellularLocation>
        <location evidence="1">Cytoplasm</location>
    </subcellularLocation>
</comment>
<dbReference type="Gene3D" id="1.25.10.10">
    <property type="entry name" value="Leucine-rich Repeat Variant"/>
    <property type="match status" value="1"/>
</dbReference>
<protein>
    <recommendedName>
        <fullName evidence="8">Importin N-terminal domain-containing protein</fullName>
    </recommendedName>
</protein>
<dbReference type="Pfam" id="PF02985">
    <property type="entry name" value="HEAT"/>
    <property type="match status" value="1"/>
</dbReference>
<dbReference type="InterPro" id="IPR000357">
    <property type="entry name" value="HEAT"/>
</dbReference>
<evidence type="ECO:0000256" key="2">
    <source>
        <dbReference type="ARBA" id="ARBA00022448"/>
    </source>
</evidence>
<evidence type="ECO:0000256" key="5">
    <source>
        <dbReference type="ARBA" id="ARBA00022927"/>
    </source>
</evidence>
<keyword evidence="5" id="KW-0653">Protein transport</keyword>
<dbReference type="PANTHER" id="PTHR10527">
    <property type="entry name" value="IMPORTIN BETA"/>
    <property type="match status" value="1"/>
</dbReference>
<dbReference type="Proteomes" id="UP000029121">
    <property type="component" value="Unassembled WGS sequence"/>
</dbReference>
<gene>
    <name evidence="6" type="ORF">CARUB_v10015629mg</name>
</gene>
<dbReference type="GO" id="GO:0005737">
    <property type="term" value="C:cytoplasm"/>
    <property type="evidence" value="ECO:0007669"/>
    <property type="project" value="UniProtKB-SubCell"/>
</dbReference>
<dbReference type="InterPro" id="IPR011989">
    <property type="entry name" value="ARM-like"/>
</dbReference>
<dbReference type="GO" id="GO:0006606">
    <property type="term" value="P:protein import into nucleus"/>
    <property type="evidence" value="ECO:0007669"/>
    <property type="project" value="InterPro"/>
</dbReference>
<dbReference type="SUPFAM" id="SSF48371">
    <property type="entry name" value="ARM repeat"/>
    <property type="match status" value="1"/>
</dbReference>
<keyword evidence="7" id="KW-1185">Reference proteome</keyword>
<evidence type="ECO:0000256" key="4">
    <source>
        <dbReference type="ARBA" id="ARBA00022737"/>
    </source>
</evidence>
<dbReference type="AlphaFoldDB" id="R0G9M2"/>
<keyword evidence="4" id="KW-0677">Repeat</keyword>
<accession>R0G9M2</accession>
<dbReference type="GO" id="GO:0005634">
    <property type="term" value="C:nucleus"/>
    <property type="evidence" value="ECO:0007669"/>
    <property type="project" value="UniProtKB-SubCell"/>
</dbReference>
<reference evidence="7" key="1">
    <citation type="journal article" date="2013" name="Nat. Genet.">
        <title>The Capsella rubella genome and the genomic consequences of rapid mating system evolution.</title>
        <authorList>
            <person name="Slotte T."/>
            <person name="Hazzouri K.M."/>
            <person name="Agren J.A."/>
            <person name="Koenig D."/>
            <person name="Maumus F."/>
            <person name="Guo Y.L."/>
            <person name="Steige K."/>
            <person name="Platts A.E."/>
            <person name="Escobar J.S."/>
            <person name="Newman L.K."/>
            <person name="Wang W."/>
            <person name="Mandakova T."/>
            <person name="Vello E."/>
            <person name="Smith L.M."/>
            <person name="Henz S.R."/>
            <person name="Steffen J."/>
            <person name="Takuno S."/>
            <person name="Brandvain Y."/>
            <person name="Coop G."/>
            <person name="Andolfatto P."/>
            <person name="Hu T.T."/>
            <person name="Blanchette M."/>
            <person name="Clark R.M."/>
            <person name="Quesneville H."/>
            <person name="Nordborg M."/>
            <person name="Gaut B.S."/>
            <person name="Lysak M.A."/>
            <person name="Jenkins J."/>
            <person name="Grimwood J."/>
            <person name="Chapman J."/>
            <person name="Prochnik S."/>
            <person name="Shu S."/>
            <person name="Rokhsar D."/>
            <person name="Schmutz J."/>
            <person name="Weigel D."/>
            <person name="Wright S.I."/>
        </authorList>
    </citation>
    <scope>NUCLEOTIDE SEQUENCE [LARGE SCALE GENOMIC DNA]</scope>
    <source>
        <strain evidence="7">cv. Monte Gargano</strain>
    </source>
</reference>
<keyword evidence="2" id="KW-0813">Transport</keyword>
<evidence type="ECO:0000313" key="6">
    <source>
        <dbReference type="EMBL" id="EOA32362.1"/>
    </source>
</evidence>
<evidence type="ECO:0000313" key="7">
    <source>
        <dbReference type="Proteomes" id="UP000029121"/>
    </source>
</evidence>
<dbReference type="STRING" id="81985.R0G9M2"/>
<dbReference type="InterPro" id="IPR016024">
    <property type="entry name" value="ARM-type_fold"/>
</dbReference>
<dbReference type="InterPro" id="IPR040122">
    <property type="entry name" value="Importin_beta"/>
</dbReference>
<keyword evidence="3" id="KW-0963">Cytoplasm</keyword>
<proteinExistence type="predicted"/>
<evidence type="ECO:0008006" key="8">
    <source>
        <dbReference type="Google" id="ProtNLM"/>
    </source>
</evidence>
<dbReference type="Pfam" id="PF13513">
    <property type="entry name" value="HEAT_EZ"/>
    <property type="match status" value="1"/>
</dbReference>
<dbReference type="eggNOG" id="KOG2023">
    <property type="taxonomic scope" value="Eukaryota"/>
</dbReference>
<name>R0G9M2_9BRAS</name>